<sequence>MRARVRRYGVLLSALALLAGCEATRFEQAPLTAEAACDPALAGRWLSVAEPPGPDGEMELQVSADCLLAVVEYQGEQRRTGEVARLHTGRHGGHRYAWVDAGWAHRRFEVDLAVAEGAVYLVRYRVQGDVLDVRSPDTRRVAHLIIDQELDGEVVARDYSIFSRVDVADGLAALERADFFKPEPLRFRRALEQPR</sequence>
<proteinExistence type="predicted"/>
<feature type="chain" id="PRO_5023148441" evidence="1">
    <location>
        <begin position="20"/>
        <end position="195"/>
    </location>
</feature>
<reference evidence="2 3" key="2">
    <citation type="submission" date="2019-09" db="EMBL/GenBank/DDBJ databases">
        <authorList>
            <person name="Mazur A."/>
        </authorList>
    </citation>
    <scope>NUCLEOTIDE SEQUENCE [LARGE SCALE GENOMIC DNA]</scope>
    <source>
        <strain evidence="2 3">3729k</strain>
    </source>
</reference>
<feature type="signal peptide" evidence="1">
    <location>
        <begin position="1"/>
        <end position="19"/>
    </location>
</feature>
<organism evidence="2 3">
    <name type="scientific">Arenimonas fontis</name>
    <dbReference type="NCBI Taxonomy" id="2608255"/>
    <lineage>
        <taxon>Bacteria</taxon>
        <taxon>Pseudomonadati</taxon>
        <taxon>Pseudomonadota</taxon>
        <taxon>Gammaproteobacteria</taxon>
        <taxon>Lysobacterales</taxon>
        <taxon>Lysobacteraceae</taxon>
        <taxon>Arenimonas</taxon>
    </lineage>
</organism>
<accession>A0A5B2ZB54</accession>
<dbReference type="EMBL" id="VUOD01000006">
    <property type="protein sequence ID" value="KAA2284500.1"/>
    <property type="molecule type" value="Genomic_DNA"/>
</dbReference>
<evidence type="ECO:0000313" key="2">
    <source>
        <dbReference type="EMBL" id="KAA2284500.1"/>
    </source>
</evidence>
<keyword evidence="1" id="KW-0732">Signal</keyword>
<evidence type="ECO:0000313" key="3">
    <source>
        <dbReference type="Proteomes" id="UP000322165"/>
    </source>
</evidence>
<dbReference type="PROSITE" id="PS51257">
    <property type="entry name" value="PROKAR_LIPOPROTEIN"/>
    <property type="match status" value="1"/>
</dbReference>
<evidence type="ECO:0000256" key="1">
    <source>
        <dbReference type="SAM" id="SignalP"/>
    </source>
</evidence>
<keyword evidence="3" id="KW-1185">Reference proteome</keyword>
<protein>
    <submittedName>
        <fullName evidence="2">Uncharacterized protein</fullName>
    </submittedName>
</protein>
<gene>
    <name evidence="2" type="ORF">F0415_09240</name>
</gene>
<dbReference type="RefSeq" id="WP_149860933.1">
    <property type="nucleotide sequence ID" value="NZ_VUOD01000006.1"/>
</dbReference>
<dbReference type="Proteomes" id="UP000322165">
    <property type="component" value="Unassembled WGS sequence"/>
</dbReference>
<comment type="caution">
    <text evidence="2">The sequence shown here is derived from an EMBL/GenBank/DDBJ whole genome shotgun (WGS) entry which is preliminary data.</text>
</comment>
<name>A0A5B2ZB54_9GAMM</name>
<reference evidence="2 3" key="1">
    <citation type="submission" date="2019-09" db="EMBL/GenBank/DDBJ databases">
        <title>Arenimonas chukotkensis sp. nov., a bacterium isolated from Chukotka hot spring, Arctic region, Russia.</title>
        <authorList>
            <person name="Zayulina K.S."/>
            <person name="Prokofeva M.I."/>
            <person name="Elcheninov A.G."/>
            <person name="Novikov A."/>
            <person name="Kochetkova T.V."/>
            <person name="Kublanov I.V."/>
        </authorList>
    </citation>
    <scope>NUCLEOTIDE SEQUENCE [LARGE SCALE GENOMIC DNA]</scope>
    <source>
        <strain evidence="2 3">3729k</strain>
    </source>
</reference>
<dbReference type="AlphaFoldDB" id="A0A5B2ZB54"/>